<accession>A0ABX9QB26</accession>
<evidence type="ECO:0000256" key="1">
    <source>
        <dbReference type="ARBA" id="ARBA00022434"/>
    </source>
</evidence>
<reference evidence="4 5" key="1">
    <citation type="submission" date="2018-09" db="EMBL/GenBank/DDBJ databases">
        <authorList>
            <person name="Livingstone P.G."/>
            <person name="Whitworth D.E."/>
        </authorList>
    </citation>
    <scope>NUCLEOTIDE SEQUENCE [LARGE SCALE GENOMIC DNA]</scope>
    <source>
        <strain evidence="4 5">CA031B</strain>
    </source>
</reference>
<dbReference type="PANTHER" id="PTHR30295">
    <property type="entry name" value="BACTERIOFERRITIN"/>
    <property type="match status" value="1"/>
</dbReference>
<dbReference type="CDD" id="cd00657">
    <property type="entry name" value="Ferritin_like"/>
    <property type="match status" value="1"/>
</dbReference>
<feature type="domain" description="Ferritin-like diiron" evidence="3">
    <location>
        <begin position="34"/>
        <end position="184"/>
    </location>
</feature>
<evidence type="ECO:0000259" key="3">
    <source>
        <dbReference type="PROSITE" id="PS50905"/>
    </source>
</evidence>
<organism evidence="4 5">
    <name type="scientific">Corallococcus praedator</name>
    <dbReference type="NCBI Taxonomy" id="2316724"/>
    <lineage>
        <taxon>Bacteria</taxon>
        <taxon>Pseudomonadati</taxon>
        <taxon>Myxococcota</taxon>
        <taxon>Myxococcia</taxon>
        <taxon>Myxococcales</taxon>
        <taxon>Cystobacterineae</taxon>
        <taxon>Myxococcaceae</taxon>
        <taxon>Corallococcus</taxon>
    </lineage>
</organism>
<name>A0ABX9QB26_9BACT</name>
<proteinExistence type="predicted"/>
<dbReference type="InterPro" id="IPR014490">
    <property type="entry name" value="Dps-like"/>
</dbReference>
<dbReference type="SUPFAM" id="SSF47240">
    <property type="entry name" value="Ferritin-like"/>
    <property type="match status" value="1"/>
</dbReference>
<dbReference type="Pfam" id="PF00210">
    <property type="entry name" value="Ferritin"/>
    <property type="match status" value="1"/>
</dbReference>
<dbReference type="PIRSF" id="PIRSF018063">
    <property type="entry name" value="Ferrtn_UCP018063"/>
    <property type="match status" value="1"/>
</dbReference>
<protein>
    <submittedName>
        <fullName evidence="4">Ferritin-like domain-containing protein</fullName>
    </submittedName>
</protein>
<dbReference type="PANTHER" id="PTHR30295:SF1">
    <property type="entry name" value="DNA PROTECTION DURING STARVATION PROTEIN"/>
    <property type="match status" value="1"/>
</dbReference>
<evidence type="ECO:0000256" key="2">
    <source>
        <dbReference type="ARBA" id="ARBA00023004"/>
    </source>
</evidence>
<dbReference type="EMBL" id="RAWI01000356">
    <property type="protein sequence ID" value="RKH95158.1"/>
    <property type="molecule type" value="Genomic_DNA"/>
</dbReference>
<dbReference type="InterPro" id="IPR012347">
    <property type="entry name" value="Ferritin-like"/>
</dbReference>
<gene>
    <name evidence="4" type="ORF">D7Y13_32350</name>
</gene>
<dbReference type="Proteomes" id="UP000278907">
    <property type="component" value="Unassembled WGS sequence"/>
</dbReference>
<sequence>MAEAQPPPFVTDIQELRRRAREHLEEGAVTGNDPGTVETTLKLLNDALATEIVCVLRYTNHYISAVGIHSEAVKQEFGRHAREEQDHALRLAERINTLGGRPDFNPEGLLSRSASQYVEGQNLVDMIRENLMAERITIETYRDMIRYFADHDPTTGQLLEDILTKEEEHANDMHALLMAHQGKPMLEN</sequence>
<dbReference type="RefSeq" id="WP_120537289.1">
    <property type="nucleotide sequence ID" value="NZ_RAWI01000356.1"/>
</dbReference>
<keyword evidence="2" id="KW-0408">Iron</keyword>
<evidence type="ECO:0000313" key="4">
    <source>
        <dbReference type="EMBL" id="RKH95158.1"/>
    </source>
</evidence>
<comment type="caution">
    <text evidence="4">The sequence shown here is derived from an EMBL/GenBank/DDBJ whole genome shotgun (WGS) entry which is preliminary data.</text>
</comment>
<keyword evidence="1" id="KW-0409">Iron storage</keyword>
<keyword evidence="5" id="KW-1185">Reference proteome</keyword>
<dbReference type="Gene3D" id="1.20.1260.10">
    <property type="match status" value="1"/>
</dbReference>
<dbReference type="InterPro" id="IPR009078">
    <property type="entry name" value="Ferritin-like_SF"/>
</dbReference>
<dbReference type="InterPro" id="IPR009040">
    <property type="entry name" value="Ferritin-like_diiron"/>
</dbReference>
<dbReference type="PROSITE" id="PS50905">
    <property type="entry name" value="FERRITIN_LIKE"/>
    <property type="match status" value="1"/>
</dbReference>
<evidence type="ECO:0000313" key="5">
    <source>
        <dbReference type="Proteomes" id="UP000278907"/>
    </source>
</evidence>
<dbReference type="InterPro" id="IPR008331">
    <property type="entry name" value="Ferritin_DPS_dom"/>
</dbReference>